<dbReference type="RefSeq" id="WP_012670920.1">
    <property type="nucleotide sequence ID" value="NC_012225.1"/>
</dbReference>
<keyword evidence="1" id="KW-1133">Transmembrane helix</keyword>
<evidence type="ECO:0000313" key="2">
    <source>
        <dbReference type="EMBL" id="ACN83876.1"/>
    </source>
</evidence>
<name>A0A3B6VIS8_BRAHW</name>
<gene>
    <name evidence="2" type="ordered locus">BHWA1_01400</name>
</gene>
<evidence type="ECO:0000256" key="1">
    <source>
        <dbReference type="SAM" id="Phobius"/>
    </source>
</evidence>
<dbReference type="GeneID" id="63962498"/>
<feature type="transmembrane region" description="Helical" evidence="1">
    <location>
        <begin position="216"/>
        <end position="238"/>
    </location>
</feature>
<evidence type="ECO:0000313" key="3">
    <source>
        <dbReference type="Proteomes" id="UP000001803"/>
    </source>
</evidence>
<keyword evidence="3" id="KW-1185">Reference proteome</keyword>
<reference evidence="2 3" key="1">
    <citation type="journal article" date="2009" name="PLoS ONE">
        <title>Genome sequence of the pathogenic intestinal spirochete Brachyspira hyodysenteriae reveals adaptations to its lifestyle in the porcine large intestine.</title>
        <authorList>
            <person name="Bellgard M.I."/>
            <person name="Wanchanthuek P."/>
            <person name="La T."/>
            <person name="Ryan K."/>
            <person name="Moolhuijzen P."/>
            <person name="Albertyn Z."/>
            <person name="Shaban B."/>
            <person name="Motro Y."/>
            <person name="Dunn D.S."/>
            <person name="Schibeci D."/>
            <person name="Hunter A."/>
            <person name="Barrero R."/>
            <person name="Phillips N.D."/>
            <person name="Hampson D.J."/>
        </authorList>
    </citation>
    <scope>NUCLEOTIDE SEQUENCE [LARGE SCALE GENOMIC DNA]</scope>
    <source>
        <strain evidence="3">ATCC 49526 / WA1</strain>
    </source>
</reference>
<organism evidence="2 3">
    <name type="scientific">Brachyspira hyodysenteriae (strain ATCC 49526 / WA1)</name>
    <dbReference type="NCBI Taxonomy" id="565034"/>
    <lineage>
        <taxon>Bacteria</taxon>
        <taxon>Pseudomonadati</taxon>
        <taxon>Spirochaetota</taxon>
        <taxon>Spirochaetia</taxon>
        <taxon>Brachyspirales</taxon>
        <taxon>Brachyspiraceae</taxon>
        <taxon>Brachyspira</taxon>
    </lineage>
</organism>
<dbReference type="EMBL" id="CP001357">
    <property type="protein sequence ID" value="ACN83876.1"/>
    <property type="molecule type" value="Genomic_DNA"/>
</dbReference>
<sequence length="337" mass="38364">MKITLDMSISKLLDAFDREFGVSLGIYKGAHKSDNIKLFEISDPRKNQKAFIVINKDTSVESAEAMFRNTFGIRVQVKDKNGNTVSQESTLGGIRKLDKGFLDGSNESNIDLIDKDNDEEINDGSDEDNKKKKKKKSYFLKPKIVKHTVEDKIKEIDKYYLGFQRSERYKSMLNLLSCIEEAKLTYPDSKELIDHIEEIKSKSLNISNLSIKKRRFAILVLIIITSILSLIGIGTWGYNLYNNIKKDREADTIIQEIDNLRMRKGSLMESGNISEANAIDESINSKSERLNIIQNKTTASIANYFIVAALFFAVIVAMFILRLNKYNVTSIRFGKNT</sequence>
<protein>
    <submittedName>
        <fullName evidence="2">Uncharacterized protein</fullName>
    </submittedName>
</protein>
<keyword evidence="1" id="KW-0472">Membrane</keyword>
<feature type="transmembrane region" description="Helical" evidence="1">
    <location>
        <begin position="301"/>
        <end position="323"/>
    </location>
</feature>
<dbReference type="STRING" id="565034.BHWA1_01400"/>
<proteinExistence type="predicted"/>
<accession>A0A3B6VIS8</accession>
<keyword evidence="1" id="KW-0812">Transmembrane</keyword>
<dbReference type="Proteomes" id="UP000001803">
    <property type="component" value="Chromosome"/>
</dbReference>
<dbReference type="KEGG" id="bhy:BHWA1_01400"/>
<dbReference type="AlphaFoldDB" id="A0A3B6VIS8"/>